<keyword evidence="2" id="KW-0813">Transport</keyword>
<comment type="caution">
    <text evidence="11">The sequence shown here is derived from an EMBL/GenBank/DDBJ whole genome shotgun (WGS) entry which is preliminary data.</text>
</comment>
<dbReference type="PATRIC" id="fig|1121014.3.peg.93"/>
<evidence type="ECO:0000313" key="12">
    <source>
        <dbReference type="Proteomes" id="UP000029085"/>
    </source>
</evidence>
<dbReference type="RefSeq" id="WP_034219903.1">
    <property type="nucleotide sequence ID" value="NZ_AVCJ01000001.1"/>
</dbReference>
<evidence type="ECO:0000256" key="5">
    <source>
        <dbReference type="ARBA" id="ARBA00022692"/>
    </source>
</evidence>
<evidence type="ECO:0000256" key="3">
    <source>
        <dbReference type="ARBA" id="ARBA00022449"/>
    </source>
</evidence>
<feature type="transmembrane region" description="Helical" evidence="9">
    <location>
        <begin position="376"/>
        <end position="394"/>
    </location>
</feature>
<dbReference type="InterPro" id="IPR052180">
    <property type="entry name" value="NhaC_Na-H+_Antiporter"/>
</dbReference>
<feature type="transmembrane region" description="Helical" evidence="9">
    <location>
        <begin position="119"/>
        <end position="142"/>
    </location>
</feature>
<dbReference type="GO" id="GO:0015297">
    <property type="term" value="F:antiporter activity"/>
    <property type="evidence" value="ECO:0007669"/>
    <property type="project" value="UniProtKB-KW"/>
</dbReference>
<keyword evidence="5 9" id="KW-0812">Transmembrane</keyword>
<dbReference type="GO" id="GO:0005886">
    <property type="term" value="C:plasma membrane"/>
    <property type="evidence" value="ECO:0007669"/>
    <property type="project" value="UniProtKB-SubCell"/>
</dbReference>
<reference evidence="12" key="1">
    <citation type="submission" date="2013-08" db="EMBL/GenBank/DDBJ databases">
        <title>Genome sequencing of Arenimonas donghaensis.</title>
        <authorList>
            <person name="Chen F."/>
            <person name="Wang G."/>
        </authorList>
    </citation>
    <scope>NUCLEOTIDE SEQUENCE [LARGE SCALE GENOMIC DNA]</scope>
    <source>
        <strain evidence="12">HO3-R19</strain>
    </source>
</reference>
<feature type="transmembrane region" description="Helical" evidence="9">
    <location>
        <begin position="20"/>
        <end position="37"/>
    </location>
</feature>
<feature type="domain" description="Na+/H+ antiporter NhaC-like C-terminal" evidence="10">
    <location>
        <begin position="170"/>
        <end position="478"/>
    </location>
</feature>
<evidence type="ECO:0000313" key="11">
    <source>
        <dbReference type="EMBL" id="KFL37677.1"/>
    </source>
</evidence>
<keyword evidence="3" id="KW-0050">Antiport</keyword>
<evidence type="ECO:0000256" key="2">
    <source>
        <dbReference type="ARBA" id="ARBA00022448"/>
    </source>
</evidence>
<sequence>MSDHPPVRTGREPSLLQASLPLLALFILLPLAVYLYGDNSSYGANQISLLLASGIAALVGLRNGMRWDDIQDAFISGISIATTAILILLAVGALIGTWILSGAVPTMIQYGLAILHPSFFYPAVCLVCAVVALTIGSSWTVAGTLGVALIGVAQGLGLDVAITAGAIISGAYFGDKMSPLSDTTNLAPAAAGGELFAHVRHMTWTTLPSLAIALVGFAFLSVGAVAGDAAVGFGNLSAELDKQFNLGPHLLIPLVVVFALAIKRFPAFPTIFIGALLGAVFAVVFQPELVVALAGNDDLARPMALLSGAWTALFDGYKGESGNAAVDDLLNRGGMASMLNTVWLIICAMSFGAVMDKVGLLERLIRSVLKMARSTGSLIVATLITAFGTNVLAADQYLAIVLPGRIYKSEYEKRGLAPENLSRALEDAGTITSPLIPWNTCGAYMAATLGVATLDYLPYALFNLVNPVIAGILAYVGFKILKTKPQVAIQHRAGPSHD</sequence>
<evidence type="ECO:0000256" key="9">
    <source>
        <dbReference type="SAM" id="Phobius"/>
    </source>
</evidence>
<evidence type="ECO:0000256" key="7">
    <source>
        <dbReference type="ARBA" id="ARBA00023136"/>
    </source>
</evidence>
<dbReference type="InterPro" id="IPR004770">
    <property type="entry name" value="Na/H_antiport_NhaC"/>
</dbReference>
<dbReference type="PANTHER" id="PTHR33451:SF3">
    <property type="entry name" value="MALATE-2H(+)_NA(+)-LACTATE ANTIPORTER"/>
    <property type="match status" value="1"/>
</dbReference>
<feature type="transmembrane region" description="Helical" evidence="9">
    <location>
        <begin position="210"/>
        <end position="232"/>
    </location>
</feature>
<keyword evidence="12" id="KW-1185">Reference proteome</keyword>
<dbReference type="STRING" id="1121014.N788_00480"/>
<accession>A0A087MLC4</accession>
<evidence type="ECO:0000259" key="10">
    <source>
        <dbReference type="Pfam" id="PF03553"/>
    </source>
</evidence>
<dbReference type="InterPro" id="IPR018461">
    <property type="entry name" value="Na/H_Antiport_NhaC-like_C"/>
</dbReference>
<name>A0A087MLC4_9GAMM</name>
<evidence type="ECO:0000256" key="6">
    <source>
        <dbReference type="ARBA" id="ARBA00022989"/>
    </source>
</evidence>
<feature type="transmembrane region" description="Helical" evidence="9">
    <location>
        <begin position="73"/>
        <end position="99"/>
    </location>
</feature>
<feature type="transmembrane region" description="Helical" evidence="9">
    <location>
        <begin position="244"/>
        <end position="262"/>
    </location>
</feature>
<dbReference type="Proteomes" id="UP000029085">
    <property type="component" value="Unassembled WGS sequence"/>
</dbReference>
<gene>
    <name evidence="11" type="ORF">N788_00480</name>
</gene>
<keyword evidence="6 9" id="KW-1133">Transmembrane helix</keyword>
<proteinExistence type="inferred from homology"/>
<feature type="transmembrane region" description="Helical" evidence="9">
    <location>
        <begin position="268"/>
        <end position="287"/>
    </location>
</feature>
<dbReference type="NCBIfam" id="TIGR00931">
    <property type="entry name" value="antiport_nhaC"/>
    <property type="match status" value="1"/>
</dbReference>
<comment type="similarity">
    <text evidence="8">Belongs to the NhaC Na(+)/H(+) (TC 2.A.35) antiporter family.</text>
</comment>
<keyword evidence="4" id="KW-1003">Cell membrane</keyword>
<dbReference type="PANTHER" id="PTHR33451">
    <property type="entry name" value="MALATE-2H(+)/NA(+)-LACTATE ANTIPORTER"/>
    <property type="match status" value="1"/>
</dbReference>
<organism evidence="11 12">
    <name type="scientific">Arenimonas donghaensis DSM 18148 = HO3-R19</name>
    <dbReference type="NCBI Taxonomy" id="1121014"/>
    <lineage>
        <taxon>Bacteria</taxon>
        <taxon>Pseudomonadati</taxon>
        <taxon>Pseudomonadota</taxon>
        <taxon>Gammaproteobacteria</taxon>
        <taxon>Lysobacterales</taxon>
        <taxon>Lysobacteraceae</taxon>
        <taxon>Arenimonas</taxon>
    </lineage>
</organism>
<evidence type="ECO:0000256" key="8">
    <source>
        <dbReference type="ARBA" id="ARBA00038435"/>
    </source>
</evidence>
<feature type="transmembrane region" description="Helical" evidence="9">
    <location>
        <begin position="43"/>
        <end position="61"/>
    </location>
</feature>
<protein>
    <recommendedName>
        <fullName evidence="10">Na+/H+ antiporter NhaC-like C-terminal domain-containing protein</fullName>
    </recommendedName>
</protein>
<evidence type="ECO:0000256" key="1">
    <source>
        <dbReference type="ARBA" id="ARBA00004651"/>
    </source>
</evidence>
<feature type="transmembrane region" description="Helical" evidence="9">
    <location>
        <begin position="337"/>
        <end position="355"/>
    </location>
</feature>
<feature type="transmembrane region" description="Helical" evidence="9">
    <location>
        <begin position="456"/>
        <end position="478"/>
    </location>
</feature>
<dbReference type="OrthoDB" id="9762978at2"/>
<dbReference type="Pfam" id="PF03553">
    <property type="entry name" value="Na_H_antiporter"/>
    <property type="match status" value="1"/>
</dbReference>
<dbReference type="EMBL" id="AVCJ01000001">
    <property type="protein sequence ID" value="KFL37677.1"/>
    <property type="molecule type" value="Genomic_DNA"/>
</dbReference>
<reference evidence="11 12" key="2">
    <citation type="journal article" date="2015" name="Stand. Genomic Sci.">
        <title>High quality draft genomic sequence of Arenimonas donghaensis DSM 18148(T).</title>
        <authorList>
            <person name="Chen F."/>
            <person name="Wang H."/>
            <person name="Cao Y."/>
            <person name="Li X."/>
            <person name="Wang G."/>
        </authorList>
    </citation>
    <scope>NUCLEOTIDE SEQUENCE [LARGE SCALE GENOMIC DNA]</scope>
    <source>
        <strain evidence="11 12">HO3-R19</strain>
    </source>
</reference>
<feature type="transmembrane region" description="Helical" evidence="9">
    <location>
        <begin position="149"/>
        <end position="173"/>
    </location>
</feature>
<comment type="subcellular location">
    <subcellularLocation>
        <location evidence="1">Cell membrane</location>
        <topology evidence="1">Multi-pass membrane protein</topology>
    </subcellularLocation>
</comment>
<dbReference type="AlphaFoldDB" id="A0A087MLC4"/>
<keyword evidence="7 9" id="KW-0472">Membrane</keyword>
<evidence type="ECO:0000256" key="4">
    <source>
        <dbReference type="ARBA" id="ARBA00022475"/>
    </source>
</evidence>